<dbReference type="RefSeq" id="WP_140037745.1">
    <property type="nucleotide sequence ID" value="NZ_CP041040.1"/>
</dbReference>
<dbReference type="GO" id="GO:0004067">
    <property type="term" value="F:asparaginase activity"/>
    <property type="evidence" value="ECO:0007669"/>
    <property type="project" value="UniProtKB-UniRule"/>
</dbReference>
<dbReference type="GO" id="GO:0006528">
    <property type="term" value="P:asparagine metabolic process"/>
    <property type="evidence" value="ECO:0007669"/>
    <property type="project" value="InterPro"/>
</dbReference>
<dbReference type="InterPro" id="IPR004550">
    <property type="entry name" value="AsnASE_II"/>
</dbReference>
<feature type="active site" description="O-isoaspartyl threonine intermediate" evidence="3">
    <location>
        <position position="64"/>
    </location>
</feature>
<feature type="signal peptide" evidence="4">
    <location>
        <begin position="1"/>
        <end position="26"/>
    </location>
</feature>
<evidence type="ECO:0000313" key="8">
    <source>
        <dbReference type="Proteomes" id="UP000316125"/>
    </source>
</evidence>
<dbReference type="InterPro" id="IPR040919">
    <property type="entry name" value="Asparaginase_C"/>
</dbReference>
<evidence type="ECO:0000256" key="4">
    <source>
        <dbReference type="SAM" id="SignalP"/>
    </source>
</evidence>
<dbReference type="PIRSF" id="PIRSF500176">
    <property type="entry name" value="L_ASNase"/>
    <property type="match status" value="1"/>
</dbReference>
<reference evidence="7 8" key="1">
    <citation type="submission" date="2019-06" db="EMBL/GenBank/DDBJ databases">
        <title>Complete genome of Microbacterium foliorum M2.</title>
        <authorList>
            <person name="Cao G."/>
        </authorList>
    </citation>
    <scope>NUCLEOTIDE SEQUENCE [LARGE SCALE GENOMIC DNA]</scope>
    <source>
        <strain evidence="7 8">M2</strain>
    </source>
</reference>
<accession>A0A4Y5YRQ5</accession>
<dbReference type="OrthoDB" id="9788068at2"/>
<dbReference type="Proteomes" id="UP000316125">
    <property type="component" value="Chromosome"/>
</dbReference>
<dbReference type="Pfam" id="PF00710">
    <property type="entry name" value="Asparaginase"/>
    <property type="match status" value="1"/>
</dbReference>
<dbReference type="InterPro" id="IPR037152">
    <property type="entry name" value="L-asparaginase_N_sf"/>
</dbReference>
<protein>
    <submittedName>
        <fullName evidence="7">Asparaginase</fullName>
    </submittedName>
</protein>
<evidence type="ECO:0000256" key="1">
    <source>
        <dbReference type="ARBA" id="ARBA00010518"/>
    </source>
</evidence>
<dbReference type="PROSITE" id="PS51732">
    <property type="entry name" value="ASN_GLN_ASE_3"/>
    <property type="match status" value="1"/>
</dbReference>
<evidence type="ECO:0000259" key="6">
    <source>
        <dbReference type="Pfam" id="PF17763"/>
    </source>
</evidence>
<keyword evidence="2" id="KW-0378">Hydrolase</keyword>
<dbReference type="PRINTS" id="PR00139">
    <property type="entry name" value="ASNGLNASE"/>
</dbReference>
<feature type="chain" id="PRO_5038731316" evidence="4">
    <location>
        <begin position="27"/>
        <end position="395"/>
    </location>
</feature>
<keyword evidence="4" id="KW-0732">Signal</keyword>
<dbReference type="InterPro" id="IPR006034">
    <property type="entry name" value="Asparaginase/glutaminase-like"/>
</dbReference>
<dbReference type="SMART" id="SM00870">
    <property type="entry name" value="Asparaginase"/>
    <property type="match status" value="1"/>
</dbReference>
<feature type="domain" description="L-asparaginase N-terminal" evidence="5">
    <location>
        <begin position="55"/>
        <end position="249"/>
    </location>
</feature>
<evidence type="ECO:0000256" key="3">
    <source>
        <dbReference type="PIRSR" id="PIRSR001220-1"/>
    </source>
</evidence>
<dbReference type="PANTHER" id="PTHR11707:SF28">
    <property type="entry name" value="60 KDA LYSOPHOSPHOLIPASE"/>
    <property type="match status" value="1"/>
</dbReference>
<sequence>MTRRTALLGSLAAVALGTLILSGCTAPNNDGAEELPSIDSTPTPVGPSATADLPNVVVIDAGGTLTSTAEDRISYQHYSDSIEGGVTTIVEDMYPELEHVANVSVVETASLSWSAAVDDEILYTVSRAIDVQLANPDVDAVVVTGGTNVLEEDAYFFDLTVQSPKPVVVTGAMHQYGTFTYDGYTNVFSAIRLAASKKTTCFGTVVLLNDQFFSARDVTKTDGYRMDTFEGGDYGTLGVVNEDVIRTMRAPARVLHCGTDEWNTPFDLSTVTAADLAPVEIVSGYVGASADTVTAAAANARGLVTAGHGPGDMSVAQQDALEALTGPIVVSATRTGGEGTYNNEDGSVIGAGDLRPQKARLLLQLALTFTNDDAQVKQWFSSIASPEFDYSTALN</sequence>
<dbReference type="InterPro" id="IPR027474">
    <property type="entry name" value="L-asparaginase_N"/>
</dbReference>
<organism evidence="7 8">
    <name type="scientific">Microbacterium foliorum</name>
    <dbReference type="NCBI Taxonomy" id="104336"/>
    <lineage>
        <taxon>Bacteria</taxon>
        <taxon>Bacillati</taxon>
        <taxon>Actinomycetota</taxon>
        <taxon>Actinomycetes</taxon>
        <taxon>Micrococcales</taxon>
        <taxon>Microbacteriaceae</taxon>
        <taxon>Microbacterium</taxon>
    </lineage>
</organism>
<dbReference type="PANTHER" id="PTHR11707">
    <property type="entry name" value="L-ASPARAGINASE"/>
    <property type="match status" value="1"/>
</dbReference>
<dbReference type="PIRSF" id="PIRSF001220">
    <property type="entry name" value="L-ASNase_gatD"/>
    <property type="match status" value="1"/>
</dbReference>
<dbReference type="InterPro" id="IPR036152">
    <property type="entry name" value="Asp/glu_Ase-like_sf"/>
</dbReference>
<gene>
    <name evidence="7" type="ORF">FIV50_12710</name>
</gene>
<dbReference type="InterPro" id="IPR027473">
    <property type="entry name" value="L-asparaginase_C"/>
</dbReference>
<evidence type="ECO:0000313" key="7">
    <source>
        <dbReference type="EMBL" id="QDE35571.1"/>
    </source>
</evidence>
<dbReference type="Gene3D" id="3.40.50.40">
    <property type="match status" value="1"/>
</dbReference>
<dbReference type="AlphaFoldDB" id="A0A4Y5YRQ5"/>
<comment type="similarity">
    <text evidence="1">Belongs to the asparaginase 1 family.</text>
</comment>
<evidence type="ECO:0000256" key="2">
    <source>
        <dbReference type="ARBA" id="ARBA00022801"/>
    </source>
</evidence>
<dbReference type="CDD" id="cd08964">
    <property type="entry name" value="L-asparaginase_II"/>
    <property type="match status" value="1"/>
</dbReference>
<feature type="domain" description="Asparaginase/glutaminase C-terminal" evidence="6">
    <location>
        <begin position="279"/>
        <end position="380"/>
    </location>
</feature>
<dbReference type="Gene3D" id="3.40.50.1170">
    <property type="entry name" value="L-asparaginase, N-terminal domain"/>
    <property type="match status" value="1"/>
</dbReference>
<dbReference type="EMBL" id="CP041040">
    <property type="protein sequence ID" value="QDE35571.1"/>
    <property type="molecule type" value="Genomic_DNA"/>
</dbReference>
<evidence type="ECO:0000259" key="5">
    <source>
        <dbReference type="Pfam" id="PF00710"/>
    </source>
</evidence>
<dbReference type="Pfam" id="PF17763">
    <property type="entry name" value="Asparaginase_C"/>
    <property type="match status" value="1"/>
</dbReference>
<dbReference type="PROSITE" id="PS51257">
    <property type="entry name" value="PROKAR_LIPOPROTEIN"/>
    <property type="match status" value="1"/>
</dbReference>
<proteinExistence type="inferred from homology"/>
<dbReference type="SUPFAM" id="SSF53774">
    <property type="entry name" value="Glutaminase/Asparaginase"/>
    <property type="match status" value="1"/>
</dbReference>
<name>A0A4Y5YRQ5_9MICO</name>